<protein>
    <submittedName>
        <fullName evidence="2">Uncharacterized protein</fullName>
    </submittedName>
</protein>
<proteinExistence type="predicted"/>
<dbReference type="Proteomes" id="UP000076632">
    <property type="component" value="Unassembled WGS sequence"/>
</dbReference>
<feature type="non-terminal residue" evidence="2">
    <location>
        <position position="56"/>
    </location>
</feature>
<feature type="transmembrane region" description="Helical" evidence="1">
    <location>
        <begin position="6"/>
        <end position="22"/>
    </location>
</feature>
<organism evidence="2 3">
    <name type="scientific">Xylona heveae (strain CBS 132557 / TC161)</name>
    <dbReference type="NCBI Taxonomy" id="1328760"/>
    <lineage>
        <taxon>Eukaryota</taxon>
        <taxon>Fungi</taxon>
        <taxon>Dikarya</taxon>
        <taxon>Ascomycota</taxon>
        <taxon>Pezizomycotina</taxon>
        <taxon>Xylonomycetes</taxon>
        <taxon>Xylonales</taxon>
        <taxon>Xylonaceae</taxon>
        <taxon>Xylona</taxon>
    </lineage>
</organism>
<accession>A0A165A6P1</accession>
<name>A0A165A6P1_XYLHT</name>
<keyword evidence="1" id="KW-0812">Transmembrane</keyword>
<evidence type="ECO:0000313" key="3">
    <source>
        <dbReference type="Proteomes" id="UP000076632"/>
    </source>
</evidence>
<keyword evidence="1" id="KW-0472">Membrane</keyword>
<reference evidence="2 3" key="1">
    <citation type="journal article" date="2016" name="Fungal Biol.">
        <title>The genome of Xylona heveae provides a window into fungal endophytism.</title>
        <authorList>
            <person name="Gazis R."/>
            <person name="Kuo A."/>
            <person name="Riley R."/>
            <person name="LaButti K."/>
            <person name="Lipzen A."/>
            <person name="Lin J."/>
            <person name="Amirebrahimi M."/>
            <person name="Hesse C.N."/>
            <person name="Spatafora J.W."/>
            <person name="Henrissat B."/>
            <person name="Hainaut M."/>
            <person name="Grigoriev I.V."/>
            <person name="Hibbett D.S."/>
        </authorList>
    </citation>
    <scope>NUCLEOTIDE SEQUENCE [LARGE SCALE GENOMIC DNA]</scope>
    <source>
        <strain evidence="2 3">TC161</strain>
    </source>
</reference>
<dbReference type="EMBL" id="KV407464">
    <property type="protein sequence ID" value="KZF20028.1"/>
    <property type="molecule type" value="Genomic_DNA"/>
</dbReference>
<sequence length="56" mass="6613">MIPPLFSFYSIIIPFHFIVIWTERQKELEGKPQLQLQHSSILDVDNALNQRNCKNT</sequence>
<evidence type="ECO:0000256" key="1">
    <source>
        <dbReference type="SAM" id="Phobius"/>
    </source>
</evidence>
<dbReference type="AlphaFoldDB" id="A0A165A6P1"/>
<gene>
    <name evidence="2" type="ORF">L228DRAFT_250456</name>
</gene>
<dbReference type="RefSeq" id="XP_018185583.1">
    <property type="nucleotide sequence ID" value="XM_018333340.1"/>
</dbReference>
<keyword evidence="1" id="KW-1133">Transmembrane helix</keyword>
<dbReference type="GeneID" id="28898477"/>
<keyword evidence="3" id="KW-1185">Reference proteome</keyword>
<evidence type="ECO:0000313" key="2">
    <source>
        <dbReference type="EMBL" id="KZF20028.1"/>
    </source>
</evidence>
<dbReference type="InParanoid" id="A0A165A6P1"/>